<dbReference type="InterPro" id="IPR024932">
    <property type="entry name" value="ApbE"/>
</dbReference>
<keyword evidence="4" id="KW-0285">Flavoprotein</keyword>
<evidence type="ECO:0000256" key="6">
    <source>
        <dbReference type="ARBA" id="ARBA00022723"/>
    </source>
</evidence>
<dbReference type="InterPro" id="IPR003374">
    <property type="entry name" value="ApbE-like_sf"/>
</dbReference>
<keyword evidence="7" id="KW-0274">FAD</keyword>
<keyword evidence="5 11" id="KW-0808">Transferase</keyword>
<proteinExistence type="predicted"/>
<dbReference type="Pfam" id="PF02424">
    <property type="entry name" value="ApbE"/>
    <property type="match status" value="2"/>
</dbReference>
<accession>A0AAD3X498</accession>
<comment type="catalytic activity">
    <reaction evidence="10">
        <text>L-threonyl-[protein] + FAD = FMN-L-threonyl-[protein] + AMP + H(+)</text>
        <dbReference type="Rhea" id="RHEA:36847"/>
        <dbReference type="Rhea" id="RHEA-COMP:11060"/>
        <dbReference type="Rhea" id="RHEA-COMP:11061"/>
        <dbReference type="ChEBI" id="CHEBI:15378"/>
        <dbReference type="ChEBI" id="CHEBI:30013"/>
        <dbReference type="ChEBI" id="CHEBI:57692"/>
        <dbReference type="ChEBI" id="CHEBI:74257"/>
        <dbReference type="ChEBI" id="CHEBI:456215"/>
        <dbReference type="EC" id="2.7.1.180"/>
    </reaction>
</comment>
<evidence type="ECO:0000313" key="11">
    <source>
        <dbReference type="EMBL" id="KAB1887027.1"/>
    </source>
</evidence>
<dbReference type="AlphaFoldDB" id="A0AAD3X498"/>
<evidence type="ECO:0000256" key="2">
    <source>
        <dbReference type="ARBA" id="ARBA00011955"/>
    </source>
</evidence>
<evidence type="ECO:0000256" key="1">
    <source>
        <dbReference type="ARBA" id="ARBA00001946"/>
    </source>
</evidence>
<reference evidence="11 12" key="1">
    <citation type="submission" date="2019-09" db="EMBL/GenBank/DDBJ databases">
        <title>Whole genome sequencing of Microbacterium maritypicum.</title>
        <authorList>
            <person name="Lenchi N."/>
        </authorList>
    </citation>
    <scope>NUCLEOTIDE SEQUENCE [LARGE SCALE GENOMIC DNA]</scope>
    <source>
        <strain evidence="11 12">DSM 12512</strain>
    </source>
</reference>
<keyword evidence="6" id="KW-0479">Metal-binding</keyword>
<evidence type="ECO:0000256" key="3">
    <source>
        <dbReference type="ARBA" id="ARBA00016337"/>
    </source>
</evidence>
<dbReference type="Proteomes" id="UP000436027">
    <property type="component" value="Unassembled WGS sequence"/>
</dbReference>
<sequence>MRAAHRQTRVWVEEIMGIPMSVQLISAGERDEPTTERAVRACFDELHEIDRVFSTYRPDSDINRIRRGEVALADADPRVGVAAAACERAEQATGGLFSGHWQGWFDPTGWVKGWAVEEASRRHLAPLLSSALAVGINAGGDLQLFTAAGADWRWHVGIADPHDRGRMIATLDIADGAVATSGTAERGLHILDPRTGEPATGVASATIVADGLAQADVWATAAVVAGRTDHSWIGPSATRTGIVVDDDGAVTRWLGSTVIDVCEVSGSQAA</sequence>
<dbReference type="RefSeq" id="WP_151486185.1">
    <property type="nucleotide sequence ID" value="NZ_BAAAIN010000002.1"/>
</dbReference>
<dbReference type="SUPFAM" id="SSF143631">
    <property type="entry name" value="ApbE-like"/>
    <property type="match status" value="1"/>
</dbReference>
<keyword evidence="8" id="KW-0460">Magnesium</keyword>
<comment type="caution">
    <text evidence="11">The sequence shown here is derived from an EMBL/GenBank/DDBJ whole genome shotgun (WGS) entry which is preliminary data.</text>
</comment>
<comment type="cofactor">
    <cofactor evidence="1">
        <name>Mg(2+)</name>
        <dbReference type="ChEBI" id="CHEBI:18420"/>
    </cofactor>
</comment>
<evidence type="ECO:0000256" key="7">
    <source>
        <dbReference type="ARBA" id="ARBA00022827"/>
    </source>
</evidence>
<organism evidence="11 12">
    <name type="scientific">Microbacterium maritypicum</name>
    <name type="common">Microbacterium liquefaciens</name>
    <dbReference type="NCBI Taxonomy" id="33918"/>
    <lineage>
        <taxon>Bacteria</taxon>
        <taxon>Bacillati</taxon>
        <taxon>Actinomycetota</taxon>
        <taxon>Actinomycetes</taxon>
        <taxon>Micrococcales</taxon>
        <taxon>Microbacteriaceae</taxon>
        <taxon>Microbacterium</taxon>
    </lineage>
</organism>
<dbReference type="EMBL" id="WAAQ01000001">
    <property type="protein sequence ID" value="KAB1887027.1"/>
    <property type="molecule type" value="Genomic_DNA"/>
</dbReference>
<evidence type="ECO:0000256" key="8">
    <source>
        <dbReference type="ARBA" id="ARBA00022842"/>
    </source>
</evidence>
<dbReference type="EC" id="2.7.1.180" evidence="2"/>
<evidence type="ECO:0000256" key="4">
    <source>
        <dbReference type="ARBA" id="ARBA00022630"/>
    </source>
</evidence>
<gene>
    <name evidence="11" type="ORF">F6W70_06330</name>
</gene>
<evidence type="ECO:0000256" key="9">
    <source>
        <dbReference type="ARBA" id="ARBA00031306"/>
    </source>
</evidence>
<dbReference type="PANTHER" id="PTHR30040">
    <property type="entry name" value="THIAMINE BIOSYNTHESIS LIPOPROTEIN APBE"/>
    <property type="match status" value="1"/>
</dbReference>
<protein>
    <recommendedName>
        <fullName evidence="3">FAD:protein FMN transferase</fullName>
        <ecNumber evidence="2">2.7.1.180</ecNumber>
    </recommendedName>
    <alternativeName>
        <fullName evidence="9">Flavin transferase</fullName>
    </alternativeName>
</protein>
<dbReference type="GO" id="GO:0046872">
    <property type="term" value="F:metal ion binding"/>
    <property type="evidence" value="ECO:0007669"/>
    <property type="project" value="UniProtKB-KW"/>
</dbReference>
<evidence type="ECO:0000256" key="10">
    <source>
        <dbReference type="ARBA" id="ARBA00048540"/>
    </source>
</evidence>
<dbReference type="Gene3D" id="3.10.520.10">
    <property type="entry name" value="ApbE-like domains"/>
    <property type="match status" value="2"/>
</dbReference>
<dbReference type="PANTHER" id="PTHR30040:SF2">
    <property type="entry name" value="FAD:PROTEIN FMN TRANSFERASE"/>
    <property type="match status" value="1"/>
</dbReference>
<name>A0AAD3X498_MICMQ</name>
<evidence type="ECO:0000313" key="12">
    <source>
        <dbReference type="Proteomes" id="UP000436027"/>
    </source>
</evidence>
<evidence type="ECO:0000256" key="5">
    <source>
        <dbReference type="ARBA" id="ARBA00022679"/>
    </source>
</evidence>
<dbReference type="GO" id="GO:0016740">
    <property type="term" value="F:transferase activity"/>
    <property type="evidence" value="ECO:0007669"/>
    <property type="project" value="UniProtKB-KW"/>
</dbReference>